<dbReference type="Proteomes" id="UP000030907">
    <property type="component" value="Chromosome"/>
</dbReference>
<dbReference type="Pfam" id="PF10048">
    <property type="entry name" value="DUF2282"/>
    <property type="match status" value="1"/>
</dbReference>
<dbReference type="STRING" id="1515612.SKP52_10435"/>
<dbReference type="KEGG" id="sphk:SKP52_10435"/>
<name>A0A0A7PM25_9SPHN</name>
<feature type="signal peptide" evidence="1">
    <location>
        <begin position="1"/>
        <end position="21"/>
    </location>
</feature>
<accession>A0A0A7PM25</accession>
<dbReference type="AlphaFoldDB" id="A0A0A7PM25"/>
<evidence type="ECO:0000313" key="2">
    <source>
        <dbReference type="EMBL" id="AJA08992.1"/>
    </source>
</evidence>
<dbReference type="InterPro" id="IPR018740">
    <property type="entry name" value="DUF2282_membr"/>
</dbReference>
<dbReference type="RefSeq" id="WP_039574557.1">
    <property type="nucleotide sequence ID" value="NZ_CP009122.1"/>
</dbReference>
<dbReference type="OrthoDB" id="9808309at2"/>
<proteinExistence type="predicted"/>
<protein>
    <submittedName>
        <fullName evidence="2">Putative secreted protein</fullName>
    </submittedName>
</protein>
<reference evidence="2 3" key="1">
    <citation type="journal article" date="2015" name="Int. J. Syst. Evol. Microbiol.">
        <title>Description of Sphingopyxis fribergensis sp. nov. - a soil bacterium with the ability to degrade styrene and phenylacetic acid.</title>
        <authorList>
            <person name="Oelschlagel M."/>
            <person name="Ruckert C."/>
            <person name="Kalinowski J."/>
            <person name="Schmidt G."/>
            <person name="Schlomann M."/>
            <person name="Tischler D."/>
        </authorList>
    </citation>
    <scope>NUCLEOTIDE SEQUENCE [LARGE SCALE GENOMIC DNA]</scope>
    <source>
        <strain evidence="2 3">Kp5.2</strain>
    </source>
</reference>
<organism evidence="2 3">
    <name type="scientific">Sphingopyxis fribergensis</name>
    <dbReference type="NCBI Taxonomy" id="1515612"/>
    <lineage>
        <taxon>Bacteria</taxon>
        <taxon>Pseudomonadati</taxon>
        <taxon>Pseudomonadota</taxon>
        <taxon>Alphaproteobacteria</taxon>
        <taxon>Sphingomonadales</taxon>
        <taxon>Sphingomonadaceae</taxon>
        <taxon>Sphingopyxis</taxon>
    </lineage>
</organism>
<keyword evidence="1" id="KW-0732">Signal</keyword>
<dbReference type="EMBL" id="CP009122">
    <property type="protein sequence ID" value="AJA08992.1"/>
    <property type="molecule type" value="Genomic_DNA"/>
</dbReference>
<evidence type="ECO:0000313" key="3">
    <source>
        <dbReference type="Proteomes" id="UP000030907"/>
    </source>
</evidence>
<dbReference type="HOGENOM" id="CLU_152410_0_1_5"/>
<feature type="chain" id="PRO_5002031883" evidence="1">
    <location>
        <begin position="22"/>
        <end position="98"/>
    </location>
</feature>
<keyword evidence="3" id="KW-1185">Reference proteome</keyword>
<sequence>MTNALKLSLAASAVLAMAAGAATGGTAVAAEGAKEKCYGVSLKGKNDCAAGPGTSCAGTSTVDYQGNAWKHVPAGSCVKMGGTLTAHKGNAKPVAKKG</sequence>
<gene>
    <name evidence="2" type="ORF">SKP52_10435</name>
</gene>
<evidence type="ECO:0000256" key="1">
    <source>
        <dbReference type="SAM" id="SignalP"/>
    </source>
</evidence>